<organism evidence="6 7">
    <name type="scientific">Steroidobacter gossypii</name>
    <dbReference type="NCBI Taxonomy" id="2805490"/>
    <lineage>
        <taxon>Bacteria</taxon>
        <taxon>Pseudomonadati</taxon>
        <taxon>Pseudomonadota</taxon>
        <taxon>Gammaproteobacteria</taxon>
        <taxon>Steroidobacterales</taxon>
        <taxon>Steroidobacteraceae</taxon>
        <taxon>Steroidobacter</taxon>
    </lineage>
</organism>
<reference evidence="6 7" key="1">
    <citation type="journal article" date="2021" name="Int. J. Syst. Evol. Microbiol.">
        <title>Steroidobacter gossypii sp. nov., isolated from soil of cotton cropping field.</title>
        <authorList>
            <person name="Huang R."/>
            <person name="Yang S."/>
            <person name="Zhen C."/>
            <person name="Liu W."/>
        </authorList>
    </citation>
    <scope>NUCLEOTIDE SEQUENCE [LARGE SCALE GENOMIC DNA]</scope>
    <source>
        <strain evidence="6 7">S1-65</strain>
    </source>
</reference>
<dbReference type="Proteomes" id="UP000661077">
    <property type="component" value="Unassembled WGS sequence"/>
</dbReference>
<dbReference type="InterPro" id="IPR017596">
    <property type="entry name" value="PdhA/BkdA"/>
</dbReference>
<accession>A0ABS1WQB5</accession>
<dbReference type="InterPro" id="IPR001017">
    <property type="entry name" value="DH_E1"/>
</dbReference>
<dbReference type="SUPFAM" id="SSF52518">
    <property type="entry name" value="Thiamin diphosphate-binding fold (THDP-binding)"/>
    <property type="match status" value="1"/>
</dbReference>
<evidence type="ECO:0000256" key="3">
    <source>
        <dbReference type="ARBA" id="ARBA00023052"/>
    </source>
</evidence>
<protein>
    <recommendedName>
        <fullName evidence="4">Pyruvate dehydrogenase E1 component subunit alpha</fullName>
        <ecNumber evidence="4">1.2.4.1</ecNumber>
    </recommendedName>
</protein>
<feature type="domain" description="Dehydrogenase E1 component" evidence="5">
    <location>
        <begin position="41"/>
        <end position="324"/>
    </location>
</feature>
<evidence type="ECO:0000259" key="5">
    <source>
        <dbReference type="Pfam" id="PF00676"/>
    </source>
</evidence>
<dbReference type="PANTHER" id="PTHR43380:SF1">
    <property type="entry name" value="2-OXOISOVALERATE DEHYDROGENASE SUBUNIT ALPHA, MITOCHONDRIAL"/>
    <property type="match status" value="1"/>
</dbReference>
<comment type="caution">
    <text evidence="6">The sequence shown here is derived from an EMBL/GenBank/DDBJ whole genome shotgun (WGS) entry which is preliminary data.</text>
</comment>
<dbReference type="Gene3D" id="3.40.50.970">
    <property type="match status" value="1"/>
</dbReference>
<dbReference type="RefSeq" id="WP_203165153.1">
    <property type="nucleotide sequence ID" value="NZ_JAEVLS010000001.1"/>
</dbReference>
<gene>
    <name evidence="6" type="primary">pdhA</name>
    <name evidence="6" type="ORF">JM946_00340</name>
</gene>
<keyword evidence="4 6" id="KW-0670">Pyruvate</keyword>
<sequence length="361" mass="39827">MRTVAEFRIEYLRQLSPQGRPLDELPAFAADNDELLKMFAAMLRARTFDAKAVNLQRTGKLGTYAPCLGQEAAHVGVGAAMRPEDCLAIVYREIGTLFWRGVSMTEVLLYWGGDERGNNFAVPRHDFPWCVPIATQTLHAAGAAMAFKIRKEPRCAVAYIGDGGTSEGTFYEAMNLAGARQLPIVFVIVNNKWAISVPIEQQTAAQTLAQKGIAAGIPGMQVDGNDVIAVRDCMSRALENARNGGGPAVIEMMSYRLSDHTTADDASRYRDEAEVAEAWKVEPLVRLRKLLESRGVLDEAREQAMKAQFTREVDAAVQEYLSTPRQSTDAMFDHLYANPPAYLEAQKEIARRYAGTGRPSH</sequence>
<dbReference type="EC" id="1.2.4.1" evidence="4"/>
<dbReference type="InterPro" id="IPR029061">
    <property type="entry name" value="THDP-binding"/>
</dbReference>
<keyword evidence="7" id="KW-1185">Reference proteome</keyword>
<keyword evidence="2 4" id="KW-0560">Oxidoreductase</keyword>
<evidence type="ECO:0000256" key="4">
    <source>
        <dbReference type="RuleBase" id="RU366007"/>
    </source>
</evidence>
<evidence type="ECO:0000256" key="2">
    <source>
        <dbReference type="ARBA" id="ARBA00023002"/>
    </source>
</evidence>
<comment type="cofactor">
    <cofactor evidence="1 4">
        <name>thiamine diphosphate</name>
        <dbReference type="ChEBI" id="CHEBI:58937"/>
    </cofactor>
</comment>
<comment type="subunit">
    <text evidence="4">Heterodimer of an alpha and a beta chain.</text>
</comment>
<dbReference type="Pfam" id="PF00676">
    <property type="entry name" value="E1_dh"/>
    <property type="match status" value="1"/>
</dbReference>
<evidence type="ECO:0000256" key="1">
    <source>
        <dbReference type="ARBA" id="ARBA00001964"/>
    </source>
</evidence>
<keyword evidence="3 4" id="KW-0786">Thiamine pyrophosphate</keyword>
<comment type="function">
    <text evidence="4">The pyruvate dehydrogenase complex catalyzes the overall conversion of pyruvate to acetyl-CoA and CO(2). It contains multiple copies of three enzymatic components: pyruvate dehydrogenase (E1), dihydrolipoamide acetyltransferase (E2) and lipoamide dehydrogenase (E3).</text>
</comment>
<name>A0ABS1WQB5_9GAMM</name>
<dbReference type="PANTHER" id="PTHR43380">
    <property type="entry name" value="2-OXOISOVALERATE DEHYDROGENASE SUBUNIT ALPHA, MITOCHONDRIAL"/>
    <property type="match status" value="1"/>
</dbReference>
<dbReference type="NCBIfam" id="TIGR03181">
    <property type="entry name" value="PDH_E1_alph_x"/>
    <property type="match status" value="1"/>
</dbReference>
<dbReference type="InterPro" id="IPR050771">
    <property type="entry name" value="Alpha-ketoacid_DH_E1_comp"/>
</dbReference>
<comment type="catalytic activity">
    <reaction evidence="4">
        <text>N(6)-[(R)-lipoyl]-L-lysyl-[protein] + pyruvate + H(+) = N(6)-[(R)-S(8)-acetyldihydrolipoyl]-L-lysyl-[protein] + CO2</text>
        <dbReference type="Rhea" id="RHEA:19189"/>
        <dbReference type="Rhea" id="RHEA-COMP:10474"/>
        <dbReference type="Rhea" id="RHEA-COMP:10478"/>
        <dbReference type="ChEBI" id="CHEBI:15361"/>
        <dbReference type="ChEBI" id="CHEBI:15378"/>
        <dbReference type="ChEBI" id="CHEBI:16526"/>
        <dbReference type="ChEBI" id="CHEBI:83099"/>
        <dbReference type="ChEBI" id="CHEBI:83111"/>
        <dbReference type="EC" id="1.2.4.1"/>
    </reaction>
</comment>
<evidence type="ECO:0000313" key="7">
    <source>
        <dbReference type="Proteomes" id="UP000661077"/>
    </source>
</evidence>
<proteinExistence type="predicted"/>
<evidence type="ECO:0000313" key="6">
    <source>
        <dbReference type="EMBL" id="MBM0103167.1"/>
    </source>
</evidence>
<dbReference type="CDD" id="cd02000">
    <property type="entry name" value="TPP_E1_PDC_ADC_BCADC"/>
    <property type="match status" value="1"/>
</dbReference>
<dbReference type="EMBL" id="JAEVLS010000001">
    <property type="protein sequence ID" value="MBM0103167.1"/>
    <property type="molecule type" value="Genomic_DNA"/>
</dbReference>